<evidence type="ECO:0000259" key="1">
    <source>
        <dbReference type="Pfam" id="PF08241"/>
    </source>
</evidence>
<sequence>MKTPYKYVPFITPYYRQVRKMYRNFTYAGKGVYCPICNNDSKSWLNQEDAGTCPYCESQARHRLLWLFIEKHSQILTQKTKLLHFAPEECLKNKFNSLPNLEYVTADLSAPGVEVHTDITNLVFEDNSFDAVACCHVLEHIPNDSLAMSELLRVLRPQSTAYIQVPYNKNKPTDEDPSITDPLERARRFGQFDHVRVYGFDLKKRLESVGFAVSEEYYAHEIDSTLWKRYGLWDDVIFCCTKV</sequence>
<reference evidence="2" key="1">
    <citation type="submission" date="2018-12" db="EMBL/GenBank/DDBJ databases">
        <authorList>
            <person name="Will S."/>
            <person name="Neumann-Schaal M."/>
            <person name="Henke P."/>
        </authorList>
    </citation>
    <scope>NUCLEOTIDE SEQUENCE</scope>
    <source>
        <strain evidence="2">PCC 7102</strain>
    </source>
</reference>
<dbReference type="Proteomes" id="UP000271624">
    <property type="component" value="Unassembled WGS sequence"/>
</dbReference>
<feature type="domain" description="Methyltransferase type 11" evidence="1">
    <location>
        <begin position="107"/>
        <end position="162"/>
    </location>
</feature>
<keyword evidence="3" id="KW-1185">Reference proteome</keyword>
<gene>
    <name evidence="2" type="ORF">DSM106972_056940</name>
</gene>
<dbReference type="Gene3D" id="3.40.50.150">
    <property type="entry name" value="Vaccinia Virus protein VP39"/>
    <property type="match status" value="1"/>
</dbReference>
<protein>
    <recommendedName>
        <fullName evidence="1">Methyltransferase type 11 domain-containing protein</fullName>
    </recommendedName>
</protein>
<dbReference type="AlphaFoldDB" id="A0A3S1AK65"/>
<dbReference type="InterPro" id="IPR029063">
    <property type="entry name" value="SAM-dependent_MTases_sf"/>
</dbReference>
<dbReference type="EMBL" id="RSCL01000015">
    <property type="protein sequence ID" value="RUT02774.1"/>
    <property type="molecule type" value="Genomic_DNA"/>
</dbReference>
<name>A0A3S1AK65_9CYAN</name>
<accession>A0A3S1AK65</accession>
<dbReference type="InterPro" id="IPR013216">
    <property type="entry name" value="Methyltransf_11"/>
</dbReference>
<reference evidence="2" key="2">
    <citation type="journal article" date="2019" name="Genome Biol. Evol.">
        <title>Day and night: Metabolic profiles and evolutionary relationships of six axenic non-marine cyanobacteria.</title>
        <authorList>
            <person name="Will S.E."/>
            <person name="Henke P."/>
            <person name="Boedeker C."/>
            <person name="Huang S."/>
            <person name="Brinkmann H."/>
            <person name="Rohde M."/>
            <person name="Jarek M."/>
            <person name="Friedl T."/>
            <person name="Seufert S."/>
            <person name="Schumacher M."/>
            <person name="Overmann J."/>
            <person name="Neumann-Schaal M."/>
            <person name="Petersen J."/>
        </authorList>
    </citation>
    <scope>NUCLEOTIDE SEQUENCE [LARGE SCALE GENOMIC DNA]</scope>
    <source>
        <strain evidence="2">PCC 7102</strain>
    </source>
</reference>
<dbReference type="SUPFAM" id="SSF53335">
    <property type="entry name" value="S-adenosyl-L-methionine-dependent methyltransferases"/>
    <property type="match status" value="1"/>
</dbReference>
<dbReference type="CDD" id="cd02440">
    <property type="entry name" value="AdoMet_MTases"/>
    <property type="match status" value="1"/>
</dbReference>
<dbReference type="GO" id="GO:0008757">
    <property type="term" value="F:S-adenosylmethionine-dependent methyltransferase activity"/>
    <property type="evidence" value="ECO:0007669"/>
    <property type="project" value="InterPro"/>
</dbReference>
<organism evidence="2 3">
    <name type="scientific">Dulcicalothrix desertica PCC 7102</name>
    <dbReference type="NCBI Taxonomy" id="232991"/>
    <lineage>
        <taxon>Bacteria</taxon>
        <taxon>Bacillati</taxon>
        <taxon>Cyanobacteriota</taxon>
        <taxon>Cyanophyceae</taxon>
        <taxon>Nostocales</taxon>
        <taxon>Calotrichaceae</taxon>
        <taxon>Dulcicalothrix</taxon>
    </lineage>
</organism>
<evidence type="ECO:0000313" key="2">
    <source>
        <dbReference type="EMBL" id="RUT02774.1"/>
    </source>
</evidence>
<proteinExistence type="predicted"/>
<dbReference type="Pfam" id="PF08241">
    <property type="entry name" value="Methyltransf_11"/>
    <property type="match status" value="1"/>
</dbReference>
<evidence type="ECO:0000313" key="3">
    <source>
        <dbReference type="Proteomes" id="UP000271624"/>
    </source>
</evidence>
<comment type="caution">
    <text evidence="2">The sequence shown here is derived from an EMBL/GenBank/DDBJ whole genome shotgun (WGS) entry which is preliminary data.</text>
</comment>